<dbReference type="AlphaFoldDB" id="A0A9J6AIQ6"/>
<proteinExistence type="predicted"/>
<evidence type="ECO:0000313" key="4">
    <source>
        <dbReference type="Proteomes" id="UP000824120"/>
    </source>
</evidence>
<feature type="non-terminal residue" evidence="3">
    <location>
        <position position="1"/>
    </location>
</feature>
<feature type="domain" description="DUF3598" evidence="1">
    <location>
        <begin position="123"/>
        <end position="299"/>
    </location>
</feature>
<evidence type="ECO:0000313" key="3">
    <source>
        <dbReference type="EMBL" id="KAG5624212.1"/>
    </source>
</evidence>
<dbReference type="PANTHER" id="PTHR33404:SF3">
    <property type="entry name" value="NMDA RECEPTOR SUBUNIT EPSILON-1, PUTATIVE (DUF3598)-RELATED"/>
    <property type="match status" value="1"/>
</dbReference>
<accession>A0A9J6AIQ6</accession>
<dbReference type="PANTHER" id="PTHR33404">
    <property type="entry name" value="CELL DIVISION TOPOLOGICAL SPECIFICITY FACTOR HOMOLOG, CHLOROPLASTIC"/>
    <property type="match status" value="1"/>
</dbReference>
<dbReference type="OrthoDB" id="1908268at2759"/>
<evidence type="ECO:0008006" key="5">
    <source>
        <dbReference type="Google" id="ProtNLM"/>
    </source>
</evidence>
<dbReference type="FunFam" id="2.40.128.20:FF:000013">
    <property type="entry name" value="OsWRKY4 family protein"/>
    <property type="match status" value="1"/>
</dbReference>
<reference evidence="3 4" key="1">
    <citation type="submission" date="2020-09" db="EMBL/GenBank/DDBJ databases">
        <title>De no assembly of potato wild relative species, Solanum commersonii.</title>
        <authorList>
            <person name="Cho K."/>
        </authorList>
    </citation>
    <scope>NUCLEOTIDE SEQUENCE [LARGE SCALE GENOMIC DNA]</scope>
    <source>
        <strain evidence="3">LZ3.2</strain>
        <tissue evidence="3">Leaf</tissue>
    </source>
</reference>
<dbReference type="FunFam" id="2.40.128.20:FF:000017">
    <property type="entry name" value="OsWRKY4 family protein"/>
    <property type="match status" value="1"/>
</dbReference>
<comment type="caution">
    <text evidence="3">The sequence shown here is derived from an EMBL/GenBank/DDBJ whole genome shotgun (WGS) entry which is preliminary data.</text>
</comment>
<sequence>GKGLLSSFGVGSGQSLKLRSKFPRLSDKIIHLWWVLAGRNVRIPSVMATAMSAIFVPPTSLACSNTRRINLSSWNEKLFIPQNFPFRTPKYQSRKSPSCSGTNGTVVQGDRNTIELPISIDALDSFIRLNLGNWTGSFHQFDGHGNLMHKITTKLAVGSYGEGELMSLLQTLYIKQPPSTTSFSGDDCESEWFEYKIKETNMFTVDKYQQIGFFPKEKAYALRYQTAGMLETVLRQGVLGEDDIGEESPRNVKLPSKRPSIVCENCLYSLEKDRRVRAFHIMDPKGILEMILVFLEERGNGEAIPPSFDNLKEDTERILPHLGTWKGHSRTTRTGVYGATISEANTTAVLEFDKDGQLVQDITSTSGATNITTNVHWTGTMSKNLVTFDGGFQLTLLPGGIYMGYPSDVAKNVQESTAFHVEFCWLESPGKRQRLIRTYDVEGFAVSSTYFIESKV</sequence>
<dbReference type="Pfam" id="PF21053">
    <property type="entry name" value="BFA1_C"/>
    <property type="match status" value="1"/>
</dbReference>
<dbReference type="GO" id="GO:0010020">
    <property type="term" value="P:chloroplast fission"/>
    <property type="evidence" value="ECO:0007669"/>
    <property type="project" value="TreeGrafter"/>
</dbReference>
<gene>
    <name evidence="3" type="ORF">H5410_009430</name>
</gene>
<keyword evidence="4" id="KW-1185">Reference proteome</keyword>
<dbReference type="EMBL" id="JACXVP010000002">
    <property type="protein sequence ID" value="KAG5624212.1"/>
    <property type="molecule type" value="Genomic_DNA"/>
</dbReference>
<feature type="domain" description="Biogenesis factor required for ATP synthase 1-like C-terminal" evidence="2">
    <location>
        <begin position="322"/>
        <end position="456"/>
    </location>
</feature>
<dbReference type="InterPro" id="IPR048378">
    <property type="entry name" value="BFA1-like_C"/>
</dbReference>
<dbReference type="Proteomes" id="UP000824120">
    <property type="component" value="Chromosome 2"/>
</dbReference>
<organism evidence="3 4">
    <name type="scientific">Solanum commersonii</name>
    <name type="common">Commerson's wild potato</name>
    <name type="synonym">Commerson's nightshade</name>
    <dbReference type="NCBI Taxonomy" id="4109"/>
    <lineage>
        <taxon>Eukaryota</taxon>
        <taxon>Viridiplantae</taxon>
        <taxon>Streptophyta</taxon>
        <taxon>Embryophyta</taxon>
        <taxon>Tracheophyta</taxon>
        <taxon>Spermatophyta</taxon>
        <taxon>Magnoliopsida</taxon>
        <taxon>eudicotyledons</taxon>
        <taxon>Gunneridae</taxon>
        <taxon>Pentapetalae</taxon>
        <taxon>asterids</taxon>
        <taxon>lamiids</taxon>
        <taxon>Solanales</taxon>
        <taxon>Solanaceae</taxon>
        <taxon>Solanoideae</taxon>
        <taxon>Solaneae</taxon>
        <taxon>Solanum</taxon>
    </lineage>
</organism>
<evidence type="ECO:0000259" key="2">
    <source>
        <dbReference type="Pfam" id="PF21053"/>
    </source>
</evidence>
<dbReference type="SUPFAM" id="SSF50814">
    <property type="entry name" value="Lipocalins"/>
    <property type="match status" value="2"/>
</dbReference>
<name>A0A9J6AIQ6_SOLCO</name>
<dbReference type="Pfam" id="PF12204">
    <property type="entry name" value="DUF3598_N"/>
    <property type="match status" value="1"/>
</dbReference>
<protein>
    <recommendedName>
        <fullName evidence="5">DUF3598 domain-containing protein</fullName>
    </recommendedName>
</protein>
<dbReference type="InterPro" id="IPR012674">
    <property type="entry name" value="Calycin"/>
</dbReference>
<dbReference type="Gene3D" id="2.40.128.20">
    <property type="match status" value="2"/>
</dbReference>
<evidence type="ECO:0000259" key="1">
    <source>
        <dbReference type="Pfam" id="PF12204"/>
    </source>
</evidence>
<dbReference type="InterPro" id="IPR022017">
    <property type="entry name" value="BFA1-like_DUF3598"/>
</dbReference>